<accession>A0ABS9SGI3</accession>
<feature type="transmembrane region" description="Helical" evidence="1">
    <location>
        <begin position="74"/>
        <end position="94"/>
    </location>
</feature>
<keyword evidence="1" id="KW-0812">Transmembrane</keyword>
<name>A0ABS9SGI3_9BACT</name>
<reference evidence="2 3" key="1">
    <citation type="submission" date="2022-02" db="EMBL/GenBank/DDBJ databases">
        <authorList>
            <person name="Min J."/>
        </authorList>
    </citation>
    <scope>NUCLEOTIDE SEQUENCE [LARGE SCALE GENOMIC DNA]</scope>
    <source>
        <strain evidence="2 3">GR10-1</strain>
    </source>
</reference>
<evidence type="ECO:0000313" key="3">
    <source>
        <dbReference type="Proteomes" id="UP001202248"/>
    </source>
</evidence>
<feature type="transmembrane region" description="Helical" evidence="1">
    <location>
        <begin position="43"/>
        <end position="62"/>
    </location>
</feature>
<keyword evidence="1" id="KW-0472">Membrane</keyword>
<dbReference type="EMBL" id="JAKWBL010000001">
    <property type="protein sequence ID" value="MCH5597478.1"/>
    <property type="molecule type" value="Genomic_DNA"/>
</dbReference>
<feature type="transmembrane region" description="Helical" evidence="1">
    <location>
        <begin position="12"/>
        <end position="31"/>
    </location>
</feature>
<organism evidence="2 3">
    <name type="scientific">Niabella ginsengisoli</name>
    <dbReference type="NCBI Taxonomy" id="522298"/>
    <lineage>
        <taxon>Bacteria</taxon>
        <taxon>Pseudomonadati</taxon>
        <taxon>Bacteroidota</taxon>
        <taxon>Chitinophagia</taxon>
        <taxon>Chitinophagales</taxon>
        <taxon>Chitinophagaceae</taxon>
        <taxon>Niabella</taxon>
    </lineage>
</organism>
<evidence type="ECO:0000313" key="2">
    <source>
        <dbReference type="EMBL" id="MCH5597478.1"/>
    </source>
</evidence>
<evidence type="ECO:0000256" key="1">
    <source>
        <dbReference type="SAM" id="Phobius"/>
    </source>
</evidence>
<protein>
    <submittedName>
        <fullName evidence="2">Uncharacterized protein</fullName>
    </submittedName>
</protein>
<keyword evidence="1" id="KW-1133">Transmembrane helix</keyword>
<dbReference type="Proteomes" id="UP001202248">
    <property type="component" value="Unassembled WGS sequence"/>
</dbReference>
<comment type="caution">
    <text evidence="2">The sequence shown here is derived from an EMBL/GenBank/DDBJ whole genome shotgun (WGS) entry which is preliminary data.</text>
</comment>
<proteinExistence type="predicted"/>
<dbReference type="RefSeq" id="WP_240826863.1">
    <property type="nucleotide sequence ID" value="NZ_JAKWBL010000001.1"/>
</dbReference>
<gene>
    <name evidence="2" type="ORF">MKP09_05950</name>
</gene>
<sequence>MQQNTTEINKQKNSNLSILFIVVNLILLLIFANIGDNEGDQEIINYCYLSFGATVLMGCYAFSYHGKGYRIAKWLFAISLIISLALLGLLLYAAGLAKAFQH</sequence>
<keyword evidence="3" id="KW-1185">Reference proteome</keyword>